<evidence type="ECO:0000256" key="2">
    <source>
        <dbReference type="ARBA" id="ARBA00023315"/>
    </source>
</evidence>
<evidence type="ECO:0000256" key="1">
    <source>
        <dbReference type="ARBA" id="ARBA00022679"/>
    </source>
</evidence>
<keyword evidence="1 4" id="KW-0808">Transferase</keyword>
<dbReference type="InterPro" id="IPR016181">
    <property type="entry name" value="Acyl_CoA_acyltransferase"/>
</dbReference>
<accession>U2ZRQ5</accession>
<proteinExistence type="predicted"/>
<reference evidence="4 5" key="1">
    <citation type="submission" date="2013-09" db="EMBL/GenBank/DDBJ databases">
        <title>Whole genome shotgun sequence of Novosphingobium tardaugens NBRC 16725.</title>
        <authorList>
            <person name="Isaki S."/>
            <person name="Hosoyama A."/>
            <person name="Tsuchikane K."/>
            <person name="Katsumata H."/>
            <person name="Ando Y."/>
            <person name="Yamazaki S."/>
            <person name="Fujita N."/>
        </authorList>
    </citation>
    <scope>NUCLEOTIDE SEQUENCE [LARGE SCALE GENOMIC DNA]</scope>
    <source>
        <strain evidence="4 5">NBRC 16725</strain>
    </source>
</reference>
<keyword evidence="2" id="KW-0012">Acyltransferase</keyword>
<dbReference type="Proteomes" id="UP000016568">
    <property type="component" value="Unassembled WGS sequence"/>
</dbReference>
<sequence length="159" mass="17632">MTVSQLSDDDIDRIVDVMGTAFDPAFGEAWNRRQVTDALTIGNCRYGIVDSTGHAPEQGIAAAGFFMIRGVLDEAELLLLAVKPEIRGRGLGRKLLEMFEADATNHGQTRLFLEMRAGNPAEFLYRKFGFTQIGRRPKYYTGADGTRLDALTFEKLLPS</sequence>
<protein>
    <submittedName>
        <fullName evidence="4">Putative ribosomal-protein-alanine acetyltransferase</fullName>
    </submittedName>
</protein>
<dbReference type="OrthoDB" id="9804026at2"/>
<dbReference type="SUPFAM" id="SSF55729">
    <property type="entry name" value="Acyl-CoA N-acyltransferases (Nat)"/>
    <property type="match status" value="1"/>
</dbReference>
<comment type="caution">
    <text evidence="4">The sequence shown here is derived from an EMBL/GenBank/DDBJ whole genome shotgun (WGS) entry which is preliminary data.</text>
</comment>
<dbReference type="PROSITE" id="PS51186">
    <property type="entry name" value="GNAT"/>
    <property type="match status" value="1"/>
</dbReference>
<dbReference type="InterPro" id="IPR000182">
    <property type="entry name" value="GNAT_dom"/>
</dbReference>
<dbReference type="eggNOG" id="COG0456">
    <property type="taxonomic scope" value="Bacteria"/>
</dbReference>
<name>U2ZRQ5_9SPHN</name>
<dbReference type="RefSeq" id="WP_021688956.1">
    <property type="nucleotide sequence ID" value="NZ_BASZ01000002.1"/>
</dbReference>
<feature type="domain" description="N-acetyltransferase" evidence="3">
    <location>
        <begin position="1"/>
        <end position="158"/>
    </location>
</feature>
<gene>
    <name evidence="4" type="ORF">NT2_02_01320</name>
</gene>
<evidence type="ECO:0000313" key="4">
    <source>
        <dbReference type="EMBL" id="GAD48049.1"/>
    </source>
</evidence>
<evidence type="ECO:0000313" key="5">
    <source>
        <dbReference type="Proteomes" id="UP000016568"/>
    </source>
</evidence>
<keyword evidence="5" id="KW-1185">Reference proteome</keyword>
<dbReference type="PANTHER" id="PTHR43420">
    <property type="entry name" value="ACETYLTRANSFERASE"/>
    <property type="match status" value="1"/>
</dbReference>
<dbReference type="AlphaFoldDB" id="U2ZRQ5"/>
<dbReference type="Pfam" id="PF00583">
    <property type="entry name" value="Acetyltransf_1"/>
    <property type="match status" value="1"/>
</dbReference>
<organism evidence="4 5">
    <name type="scientific">Caenibius tardaugens NBRC 16725</name>
    <dbReference type="NCBI Taxonomy" id="1219035"/>
    <lineage>
        <taxon>Bacteria</taxon>
        <taxon>Pseudomonadati</taxon>
        <taxon>Pseudomonadota</taxon>
        <taxon>Alphaproteobacteria</taxon>
        <taxon>Sphingomonadales</taxon>
        <taxon>Erythrobacteraceae</taxon>
        <taxon>Caenibius</taxon>
    </lineage>
</organism>
<dbReference type="CDD" id="cd04301">
    <property type="entry name" value="NAT_SF"/>
    <property type="match status" value="1"/>
</dbReference>
<dbReference type="Gene3D" id="3.40.630.30">
    <property type="match status" value="1"/>
</dbReference>
<dbReference type="EMBL" id="BASZ01000002">
    <property type="protein sequence ID" value="GAD48049.1"/>
    <property type="molecule type" value="Genomic_DNA"/>
</dbReference>
<evidence type="ECO:0000259" key="3">
    <source>
        <dbReference type="PROSITE" id="PS51186"/>
    </source>
</evidence>
<dbReference type="InterPro" id="IPR050680">
    <property type="entry name" value="YpeA/RimI_acetyltransf"/>
</dbReference>
<dbReference type="KEGG" id="ntd:EGO55_00180"/>
<dbReference type="GO" id="GO:0016747">
    <property type="term" value="F:acyltransferase activity, transferring groups other than amino-acyl groups"/>
    <property type="evidence" value="ECO:0007669"/>
    <property type="project" value="InterPro"/>
</dbReference>